<dbReference type="Proteomes" id="UP000663889">
    <property type="component" value="Unassembled WGS sequence"/>
</dbReference>
<feature type="region of interest" description="Disordered" evidence="1">
    <location>
        <begin position="1"/>
        <end position="20"/>
    </location>
</feature>
<gene>
    <name evidence="2" type="ORF">SEV965_LOCUS33614</name>
</gene>
<evidence type="ECO:0000313" key="3">
    <source>
        <dbReference type="Proteomes" id="UP000663889"/>
    </source>
</evidence>
<dbReference type="AlphaFoldDB" id="A0A815PGQ6"/>
<evidence type="ECO:0008006" key="4">
    <source>
        <dbReference type="Google" id="ProtNLM"/>
    </source>
</evidence>
<reference evidence="2" key="1">
    <citation type="submission" date="2021-02" db="EMBL/GenBank/DDBJ databases">
        <authorList>
            <person name="Nowell W R."/>
        </authorList>
    </citation>
    <scope>NUCLEOTIDE SEQUENCE</scope>
</reference>
<dbReference type="EMBL" id="CAJNOU010004644">
    <property type="protein sequence ID" value="CAF1449413.1"/>
    <property type="molecule type" value="Genomic_DNA"/>
</dbReference>
<comment type="caution">
    <text evidence="2">The sequence shown here is derived from an EMBL/GenBank/DDBJ whole genome shotgun (WGS) entry which is preliminary data.</text>
</comment>
<name>A0A815PGQ6_9BILA</name>
<feature type="non-terminal residue" evidence="2">
    <location>
        <position position="1"/>
    </location>
</feature>
<evidence type="ECO:0000256" key="1">
    <source>
        <dbReference type="SAM" id="MobiDB-lite"/>
    </source>
</evidence>
<organism evidence="2 3">
    <name type="scientific">Rotaria sordida</name>
    <dbReference type="NCBI Taxonomy" id="392033"/>
    <lineage>
        <taxon>Eukaryota</taxon>
        <taxon>Metazoa</taxon>
        <taxon>Spiralia</taxon>
        <taxon>Gnathifera</taxon>
        <taxon>Rotifera</taxon>
        <taxon>Eurotatoria</taxon>
        <taxon>Bdelloidea</taxon>
        <taxon>Philodinida</taxon>
        <taxon>Philodinidae</taxon>
        <taxon>Rotaria</taxon>
    </lineage>
</organism>
<dbReference type="Gene3D" id="3.30.420.10">
    <property type="entry name" value="Ribonuclease H-like superfamily/Ribonuclease H"/>
    <property type="match status" value="1"/>
</dbReference>
<dbReference type="GO" id="GO:0003676">
    <property type="term" value="F:nucleic acid binding"/>
    <property type="evidence" value="ECO:0007669"/>
    <property type="project" value="InterPro"/>
</dbReference>
<feature type="compositionally biased region" description="Basic residues" evidence="1">
    <location>
        <begin position="8"/>
        <end position="19"/>
    </location>
</feature>
<protein>
    <recommendedName>
        <fullName evidence="4">Tc1-like transposase DDE domain-containing protein</fullName>
    </recommendedName>
</protein>
<evidence type="ECO:0000313" key="2">
    <source>
        <dbReference type="EMBL" id="CAF1449413.1"/>
    </source>
</evidence>
<dbReference type="InterPro" id="IPR036397">
    <property type="entry name" value="RNaseH_sf"/>
</dbReference>
<sequence length="172" mass="19954">QTSPILPRTKRSHERKRHSGSLTASITQVYIPKPYSRKKESRSVKAELLELALANAPPKEYITDQATEQFRVQIVRLPHRHCCLNPIELSWNNLKQYIRDNNVTFKANDVYNLILDLMGGLDTELATSYFKHVEKVEQTFTDADSFLEEDIEPNLVEEETMTEEEDDDDDDE</sequence>
<accession>A0A815PGQ6</accession>
<proteinExistence type="predicted"/>
<feature type="region of interest" description="Disordered" evidence="1">
    <location>
        <begin position="149"/>
        <end position="172"/>
    </location>
</feature>